<reference evidence="1" key="1">
    <citation type="submission" date="2018-01" db="EMBL/GenBank/DDBJ databases">
        <authorList>
            <person name="Regsiter A."/>
            <person name="William W."/>
        </authorList>
    </citation>
    <scope>NUCLEOTIDE SEQUENCE</scope>
    <source>
        <strain evidence="1">TRIP AH-1</strain>
    </source>
</reference>
<proteinExistence type="predicted"/>
<sequence>MVIASALDTLHERHGYKSVCPGALIDRKNIIDKKDRRLTSKIWRIYRTIV</sequence>
<evidence type="ECO:0000313" key="1">
    <source>
        <dbReference type="EMBL" id="SPD74532.1"/>
    </source>
</evidence>
<dbReference type="EMBL" id="OJIN01000157">
    <property type="protein sequence ID" value="SPD74532.1"/>
    <property type="molecule type" value="Genomic_DNA"/>
</dbReference>
<organism evidence="1">
    <name type="scientific">uncultured Desulfobacterium sp</name>
    <dbReference type="NCBI Taxonomy" id="201089"/>
    <lineage>
        <taxon>Bacteria</taxon>
        <taxon>Pseudomonadati</taxon>
        <taxon>Thermodesulfobacteriota</taxon>
        <taxon>Desulfobacteria</taxon>
        <taxon>Desulfobacterales</taxon>
        <taxon>Desulfobacteriaceae</taxon>
        <taxon>Desulfobacterium</taxon>
        <taxon>environmental samples</taxon>
    </lineage>
</organism>
<dbReference type="AlphaFoldDB" id="A0A445MYU5"/>
<accession>A0A445MYU5</accession>
<protein>
    <submittedName>
        <fullName evidence="1">Uncharacterized protein</fullName>
    </submittedName>
</protein>
<gene>
    <name evidence="1" type="ORF">PITCH_A240003</name>
</gene>
<name>A0A445MYU5_9BACT</name>